<evidence type="ECO:0000256" key="3">
    <source>
        <dbReference type="ARBA" id="ARBA00023082"/>
    </source>
</evidence>
<dbReference type="SUPFAM" id="SSF88946">
    <property type="entry name" value="Sigma2 domain of RNA polymerase sigma factors"/>
    <property type="match status" value="1"/>
</dbReference>
<gene>
    <name evidence="7" type="ORF">ACFFLS_03865</name>
</gene>
<dbReference type="Pfam" id="PF04542">
    <property type="entry name" value="Sigma70_r2"/>
    <property type="match status" value="1"/>
</dbReference>
<proteinExistence type="inferred from homology"/>
<accession>A0ABV6BL35</accession>
<evidence type="ECO:0000256" key="2">
    <source>
        <dbReference type="ARBA" id="ARBA00023015"/>
    </source>
</evidence>
<comment type="similarity">
    <text evidence="1">Belongs to the sigma-70 factor family. ECF subfamily.</text>
</comment>
<dbReference type="InterPro" id="IPR039425">
    <property type="entry name" value="RNA_pol_sigma-70-like"/>
</dbReference>
<dbReference type="PANTHER" id="PTHR43133:SF46">
    <property type="entry name" value="RNA POLYMERASE SIGMA-70 FACTOR ECF SUBFAMILY"/>
    <property type="match status" value="1"/>
</dbReference>
<dbReference type="InterPro" id="IPR036388">
    <property type="entry name" value="WH-like_DNA-bd_sf"/>
</dbReference>
<feature type="domain" description="RNA polymerase sigma-70 region 2" evidence="5">
    <location>
        <begin position="41"/>
        <end position="106"/>
    </location>
</feature>
<dbReference type="PANTHER" id="PTHR43133">
    <property type="entry name" value="RNA POLYMERASE ECF-TYPE SIGMA FACTO"/>
    <property type="match status" value="1"/>
</dbReference>
<dbReference type="InterPro" id="IPR013324">
    <property type="entry name" value="RNA_pol_sigma_r3/r4-like"/>
</dbReference>
<dbReference type="InterPro" id="IPR013249">
    <property type="entry name" value="RNA_pol_sigma70_r4_t2"/>
</dbReference>
<dbReference type="Proteomes" id="UP001589734">
    <property type="component" value="Unassembled WGS sequence"/>
</dbReference>
<organism evidence="7 8">
    <name type="scientific">Flavobacterium procerum</name>
    <dbReference type="NCBI Taxonomy" id="1455569"/>
    <lineage>
        <taxon>Bacteria</taxon>
        <taxon>Pseudomonadati</taxon>
        <taxon>Bacteroidota</taxon>
        <taxon>Flavobacteriia</taxon>
        <taxon>Flavobacteriales</taxon>
        <taxon>Flavobacteriaceae</taxon>
        <taxon>Flavobacterium</taxon>
    </lineage>
</organism>
<protein>
    <submittedName>
        <fullName evidence="7">RNA polymerase sigma factor</fullName>
    </submittedName>
</protein>
<dbReference type="CDD" id="cd06171">
    <property type="entry name" value="Sigma70_r4"/>
    <property type="match status" value="1"/>
</dbReference>
<sequence>MFNIAFLDPDLYELMSVYSKYADDILLNFLKEDNQLAYTEIFERYSRILVNHAYKILGNQDEANDVVQEVFLTVWNRRADLNITGALSSYLYKAVKNRILNHIAHEKVVSRYADSISNFIENDYVLADSKLREKELESIIEREIELLPSKMREVFLLRKVEELSYDEIALQLNITDKTAKQQVYNSLKILREKLKTLAHVFVW</sequence>
<comment type="caution">
    <text evidence="7">The sequence shown here is derived from an EMBL/GenBank/DDBJ whole genome shotgun (WGS) entry which is preliminary data.</text>
</comment>
<keyword evidence="4" id="KW-0804">Transcription</keyword>
<keyword evidence="8" id="KW-1185">Reference proteome</keyword>
<evidence type="ECO:0000256" key="1">
    <source>
        <dbReference type="ARBA" id="ARBA00010641"/>
    </source>
</evidence>
<feature type="domain" description="RNA polymerase sigma factor 70 region 4 type 2" evidence="6">
    <location>
        <begin position="139"/>
        <end position="188"/>
    </location>
</feature>
<dbReference type="Gene3D" id="1.10.10.10">
    <property type="entry name" value="Winged helix-like DNA-binding domain superfamily/Winged helix DNA-binding domain"/>
    <property type="match status" value="1"/>
</dbReference>
<dbReference type="NCBIfam" id="TIGR02937">
    <property type="entry name" value="sigma70-ECF"/>
    <property type="match status" value="1"/>
</dbReference>
<evidence type="ECO:0000259" key="6">
    <source>
        <dbReference type="Pfam" id="PF08281"/>
    </source>
</evidence>
<dbReference type="InterPro" id="IPR014327">
    <property type="entry name" value="RNA_pol_sigma70_bacteroid"/>
</dbReference>
<dbReference type="NCBIfam" id="TIGR02985">
    <property type="entry name" value="Sig70_bacteroi1"/>
    <property type="match status" value="1"/>
</dbReference>
<name>A0ABV6BL35_9FLAO</name>
<dbReference type="EMBL" id="JBHLYW010000004">
    <property type="protein sequence ID" value="MFC0076158.1"/>
    <property type="molecule type" value="Genomic_DNA"/>
</dbReference>
<evidence type="ECO:0000256" key="4">
    <source>
        <dbReference type="ARBA" id="ARBA00023163"/>
    </source>
</evidence>
<reference evidence="7 8" key="1">
    <citation type="submission" date="2024-09" db="EMBL/GenBank/DDBJ databases">
        <authorList>
            <person name="Sun Q."/>
            <person name="Mori K."/>
        </authorList>
    </citation>
    <scope>NUCLEOTIDE SEQUENCE [LARGE SCALE GENOMIC DNA]</scope>
    <source>
        <strain evidence="7 8">CGMCC 1.12926</strain>
    </source>
</reference>
<keyword evidence="2" id="KW-0805">Transcription regulation</keyword>
<dbReference type="InterPro" id="IPR007627">
    <property type="entry name" value="RNA_pol_sigma70_r2"/>
</dbReference>
<keyword evidence="3" id="KW-0731">Sigma factor</keyword>
<evidence type="ECO:0000259" key="5">
    <source>
        <dbReference type="Pfam" id="PF04542"/>
    </source>
</evidence>
<dbReference type="SUPFAM" id="SSF88659">
    <property type="entry name" value="Sigma3 and sigma4 domains of RNA polymerase sigma factors"/>
    <property type="match status" value="1"/>
</dbReference>
<dbReference type="Pfam" id="PF08281">
    <property type="entry name" value="Sigma70_r4_2"/>
    <property type="match status" value="1"/>
</dbReference>
<dbReference type="InterPro" id="IPR014284">
    <property type="entry name" value="RNA_pol_sigma-70_dom"/>
</dbReference>
<evidence type="ECO:0000313" key="7">
    <source>
        <dbReference type="EMBL" id="MFC0076158.1"/>
    </source>
</evidence>
<dbReference type="RefSeq" id="WP_379685371.1">
    <property type="nucleotide sequence ID" value="NZ_JBHLYW010000004.1"/>
</dbReference>
<dbReference type="Gene3D" id="1.10.1740.10">
    <property type="match status" value="1"/>
</dbReference>
<dbReference type="InterPro" id="IPR013325">
    <property type="entry name" value="RNA_pol_sigma_r2"/>
</dbReference>
<evidence type="ECO:0000313" key="8">
    <source>
        <dbReference type="Proteomes" id="UP001589734"/>
    </source>
</evidence>